<feature type="domain" description="RRM" evidence="4">
    <location>
        <begin position="104"/>
        <end position="178"/>
    </location>
</feature>
<organism evidence="5 7">
    <name type="scientific">Polarella glacialis</name>
    <name type="common">Dinoflagellate</name>
    <dbReference type="NCBI Taxonomy" id="89957"/>
    <lineage>
        <taxon>Eukaryota</taxon>
        <taxon>Sar</taxon>
        <taxon>Alveolata</taxon>
        <taxon>Dinophyceae</taxon>
        <taxon>Suessiales</taxon>
        <taxon>Suessiaceae</taxon>
        <taxon>Polarella</taxon>
    </lineage>
</organism>
<dbReference type="GO" id="GO:0003729">
    <property type="term" value="F:mRNA binding"/>
    <property type="evidence" value="ECO:0007669"/>
    <property type="project" value="TreeGrafter"/>
</dbReference>
<reference evidence="5" key="1">
    <citation type="submission" date="2021-02" db="EMBL/GenBank/DDBJ databases">
        <authorList>
            <person name="Dougan E. K."/>
            <person name="Rhodes N."/>
            <person name="Thang M."/>
            <person name="Chan C."/>
        </authorList>
    </citation>
    <scope>NUCLEOTIDE SEQUENCE</scope>
</reference>
<keyword evidence="1 2" id="KW-0694">RNA-binding</keyword>
<dbReference type="AlphaFoldDB" id="A0A813DVC5"/>
<accession>A0A813DVC5</accession>
<dbReference type="EMBL" id="CAJNNV010003667">
    <property type="protein sequence ID" value="CAE8589378.1"/>
    <property type="molecule type" value="Genomic_DNA"/>
</dbReference>
<evidence type="ECO:0000313" key="7">
    <source>
        <dbReference type="Proteomes" id="UP000654075"/>
    </source>
</evidence>
<dbReference type="PANTHER" id="PTHR48025:SF1">
    <property type="entry name" value="RRM DOMAIN-CONTAINING PROTEIN"/>
    <property type="match status" value="1"/>
</dbReference>
<dbReference type="InterPro" id="IPR035979">
    <property type="entry name" value="RBD_domain_sf"/>
</dbReference>
<dbReference type="Pfam" id="PF00076">
    <property type="entry name" value="RRM_1"/>
    <property type="match status" value="1"/>
</dbReference>
<evidence type="ECO:0000256" key="3">
    <source>
        <dbReference type="SAM" id="MobiDB-lite"/>
    </source>
</evidence>
<evidence type="ECO:0000313" key="6">
    <source>
        <dbReference type="EMBL" id="CAE8702061.1"/>
    </source>
</evidence>
<dbReference type="Proteomes" id="UP000626109">
    <property type="component" value="Unassembled WGS sequence"/>
</dbReference>
<evidence type="ECO:0000256" key="2">
    <source>
        <dbReference type="PROSITE-ProRule" id="PRU00176"/>
    </source>
</evidence>
<protein>
    <recommendedName>
        <fullName evidence="4">RRM domain-containing protein</fullName>
    </recommendedName>
</protein>
<dbReference type="InterPro" id="IPR000504">
    <property type="entry name" value="RRM_dom"/>
</dbReference>
<dbReference type="EMBL" id="CAJNNW010029996">
    <property type="protein sequence ID" value="CAE8702061.1"/>
    <property type="molecule type" value="Genomic_DNA"/>
</dbReference>
<dbReference type="InterPro" id="IPR050502">
    <property type="entry name" value="Euk_RNA-bind_prot"/>
</dbReference>
<name>A0A813DVC5_POLGL</name>
<feature type="region of interest" description="Disordered" evidence="3">
    <location>
        <begin position="1"/>
        <end position="26"/>
    </location>
</feature>
<dbReference type="SMART" id="SM00360">
    <property type="entry name" value="RRM"/>
    <property type="match status" value="1"/>
</dbReference>
<evidence type="ECO:0000259" key="4">
    <source>
        <dbReference type="PROSITE" id="PS50102"/>
    </source>
</evidence>
<dbReference type="PANTHER" id="PTHR48025">
    <property type="entry name" value="OS02G0815200 PROTEIN"/>
    <property type="match status" value="1"/>
</dbReference>
<gene>
    <name evidence="5" type="ORF">PGLA1383_LOCUS8142</name>
    <name evidence="6" type="ORF">PGLA2088_LOCUS32286</name>
</gene>
<dbReference type="Proteomes" id="UP000654075">
    <property type="component" value="Unassembled WGS sequence"/>
</dbReference>
<dbReference type="SUPFAM" id="SSF54928">
    <property type="entry name" value="RNA-binding domain, RBD"/>
    <property type="match status" value="1"/>
</dbReference>
<dbReference type="InterPro" id="IPR012677">
    <property type="entry name" value="Nucleotide-bd_a/b_plait_sf"/>
</dbReference>
<evidence type="ECO:0000313" key="5">
    <source>
        <dbReference type="EMBL" id="CAE8589378.1"/>
    </source>
</evidence>
<comment type="caution">
    <text evidence="5">The sequence shown here is derived from an EMBL/GenBank/DDBJ whole genome shotgun (WGS) entry which is preliminary data.</text>
</comment>
<proteinExistence type="predicted"/>
<keyword evidence="7" id="KW-1185">Reference proteome</keyword>
<dbReference type="OrthoDB" id="433022at2759"/>
<sequence>MGYGGDSKGFGGGWGGNSWGGKGDSWGGKGGGGYGGGYGGGGDSWGGGGKGGYGGGYDSWGGGFKGMMNPFMGFKGGFDQGFKGGFGKGQGKGKGKQLKVDDALKIWLGNIPASTKWKELQAHVDAAGKSKWVEIFEGKGKGTAAVVYSTSDEAANAIRALNGTELNGESIIADTWARTPKA</sequence>
<dbReference type="Gene3D" id="3.30.70.330">
    <property type="match status" value="1"/>
</dbReference>
<dbReference type="CDD" id="cd00590">
    <property type="entry name" value="RRM_SF"/>
    <property type="match status" value="1"/>
</dbReference>
<dbReference type="PROSITE" id="PS50102">
    <property type="entry name" value="RRM"/>
    <property type="match status" value="1"/>
</dbReference>
<evidence type="ECO:0000256" key="1">
    <source>
        <dbReference type="ARBA" id="ARBA00022884"/>
    </source>
</evidence>